<keyword evidence="6" id="KW-0472">Membrane</keyword>
<dbReference type="GO" id="GO:0042613">
    <property type="term" value="C:MHC class II protein complex"/>
    <property type="evidence" value="ECO:0007669"/>
    <property type="project" value="InterPro"/>
</dbReference>
<dbReference type="InterPro" id="IPR007110">
    <property type="entry name" value="Ig-like_dom"/>
</dbReference>
<evidence type="ECO:0000256" key="2">
    <source>
        <dbReference type="ARBA" id="ARBA00022692"/>
    </source>
</evidence>
<dbReference type="Gene3D" id="3.10.320.10">
    <property type="entry name" value="Class II Histocompatibility Antigen, M Beta Chain, Chain B, domain 1"/>
    <property type="match status" value="1"/>
</dbReference>
<feature type="transmembrane region" description="Helical" evidence="6">
    <location>
        <begin position="212"/>
        <end position="233"/>
    </location>
</feature>
<evidence type="ECO:0000256" key="4">
    <source>
        <dbReference type="ARBA" id="ARBA00023157"/>
    </source>
</evidence>
<sequence length="301" mass="34391">MDSSFLCFSLFFIILCRADGYEYYTSSRCLFNSSELRDIEYIRSYYYNMIEYVRFDSSVGKFVGYTEYGVKEAEQWNKDPGQLAAMRAQKETYCQQNVDFWYQSVLTNSVKPSVRLHSIPPVDLRPAILVCSVYNFYPKEIKVSWLRNGQEVSPDITSSVEFANADWLYQTHSYMEYTPRSGEKISCMVEHSSLKEPLVTDWVPSMSESKKLMIVGAFGLLLGLVFFLAGVIYTRMCSRVKPRISVHATTPPGGHHPAMLLYKVYDFYTKKVASAKAIAAPDLLEKTLPDEPEPRTDAGSQ</sequence>
<evidence type="ECO:0000313" key="10">
    <source>
        <dbReference type="Proteomes" id="UP000472276"/>
    </source>
</evidence>
<proteinExistence type="predicted"/>
<keyword evidence="10" id="KW-1185">Reference proteome</keyword>
<evidence type="ECO:0000313" key="9">
    <source>
        <dbReference type="Ensembl" id="ENSOABP00000039998.2"/>
    </source>
</evidence>
<keyword evidence="2 6" id="KW-0812">Transmembrane</keyword>
<dbReference type="PROSITE" id="PS50835">
    <property type="entry name" value="IG_LIKE"/>
    <property type="match status" value="1"/>
</dbReference>
<keyword evidence="4" id="KW-1015">Disulfide bond</keyword>
<dbReference type="PANTHER" id="PTHR19944:SF99">
    <property type="entry name" value="HLA CLASS II HISTOCOMPATIBILITY ANTIGEN, DRB1 BETA CHAIN"/>
    <property type="match status" value="1"/>
</dbReference>
<feature type="chain" id="PRO_5044226798" description="Ig-like domain-containing protein" evidence="7">
    <location>
        <begin position="21"/>
        <end position="301"/>
    </location>
</feature>
<dbReference type="InterPro" id="IPR014745">
    <property type="entry name" value="MHC_II_a/b_N"/>
</dbReference>
<dbReference type="InterPro" id="IPR013783">
    <property type="entry name" value="Ig-like_fold"/>
</dbReference>
<comment type="subcellular location">
    <subcellularLocation>
        <location evidence="1">Membrane</location>
        <topology evidence="1">Single-pass type I membrane protein</topology>
    </subcellularLocation>
</comment>
<dbReference type="Gene3D" id="2.60.40.10">
    <property type="entry name" value="Immunoglobulins"/>
    <property type="match status" value="1"/>
</dbReference>
<dbReference type="InterPro" id="IPR011162">
    <property type="entry name" value="MHC_I/II-like_Ag-recog"/>
</dbReference>
<keyword evidence="3 6" id="KW-1133">Transmembrane helix</keyword>
<dbReference type="Pfam" id="PF07654">
    <property type="entry name" value="C1-set"/>
    <property type="match status" value="1"/>
</dbReference>
<reference evidence="9" key="1">
    <citation type="submission" date="2025-08" db="UniProtKB">
        <authorList>
            <consortium name="Ensembl"/>
        </authorList>
    </citation>
    <scope>IDENTIFICATION</scope>
</reference>
<dbReference type="GO" id="GO:0019882">
    <property type="term" value="P:antigen processing and presentation"/>
    <property type="evidence" value="ECO:0007669"/>
    <property type="project" value="InterPro"/>
</dbReference>
<accession>A0A668UQ10</accession>
<reference evidence="9" key="2">
    <citation type="submission" date="2025-09" db="UniProtKB">
        <authorList>
            <consortium name="Ensembl"/>
        </authorList>
    </citation>
    <scope>IDENTIFICATION</scope>
</reference>
<evidence type="ECO:0000256" key="5">
    <source>
        <dbReference type="ARBA" id="ARBA00023180"/>
    </source>
</evidence>
<dbReference type="GO" id="GO:0006955">
    <property type="term" value="P:immune response"/>
    <property type="evidence" value="ECO:0007669"/>
    <property type="project" value="InterPro"/>
</dbReference>
<dbReference type="InterPro" id="IPR050160">
    <property type="entry name" value="MHC/Immunoglobulin"/>
</dbReference>
<dbReference type="Ensembl" id="ENSOABT00000041092.2">
    <property type="protein sequence ID" value="ENSOABP00000039998.2"/>
    <property type="gene ID" value="ENSOABG00000027392.1"/>
</dbReference>
<evidence type="ECO:0000259" key="8">
    <source>
        <dbReference type="PROSITE" id="PS50835"/>
    </source>
</evidence>
<organism evidence="9 10">
    <name type="scientific">Oreochromis aureus</name>
    <name type="common">Israeli tilapia</name>
    <name type="synonym">Chromis aureus</name>
    <dbReference type="NCBI Taxonomy" id="47969"/>
    <lineage>
        <taxon>Eukaryota</taxon>
        <taxon>Metazoa</taxon>
        <taxon>Chordata</taxon>
        <taxon>Craniata</taxon>
        <taxon>Vertebrata</taxon>
        <taxon>Euteleostomi</taxon>
        <taxon>Actinopterygii</taxon>
        <taxon>Neopterygii</taxon>
        <taxon>Teleostei</taxon>
        <taxon>Neoteleostei</taxon>
        <taxon>Acanthomorphata</taxon>
        <taxon>Ovalentaria</taxon>
        <taxon>Cichlomorphae</taxon>
        <taxon>Cichliformes</taxon>
        <taxon>Cichlidae</taxon>
        <taxon>African cichlids</taxon>
        <taxon>Pseudocrenilabrinae</taxon>
        <taxon>Oreochromini</taxon>
        <taxon>Oreochromis</taxon>
    </lineage>
</organism>
<dbReference type="PANTHER" id="PTHR19944">
    <property type="entry name" value="MHC CLASS II-RELATED"/>
    <property type="match status" value="1"/>
</dbReference>
<evidence type="ECO:0000256" key="1">
    <source>
        <dbReference type="ARBA" id="ARBA00004479"/>
    </source>
</evidence>
<keyword evidence="5" id="KW-0325">Glycoprotein</keyword>
<evidence type="ECO:0000256" key="6">
    <source>
        <dbReference type="SAM" id="Phobius"/>
    </source>
</evidence>
<dbReference type="SMART" id="SM00407">
    <property type="entry name" value="IGc1"/>
    <property type="match status" value="1"/>
</dbReference>
<dbReference type="Pfam" id="PF00969">
    <property type="entry name" value="MHC_II_beta"/>
    <property type="match status" value="1"/>
</dbReference>
<evidence type="ECO:0000256" key="7">
    <source>
        <dbReference type="SAM" id="SignalP"/>
    </source>
</evidence>
<dbReference type="SUPFAM" id="SSF54452">
    <property type="entry name" value="MHC antigen-recognition domain"/>
    <property type="match status" value="1"/>
</dbReference>
<feature type="domain" description="Ig-like" evidence="8">
    <location>
        <begin position="112"/>
        <end position="200"/>
    </location>
</feature>
<protein>
    <recommendedName>
        <fullName evidence="8">Ig-like domain-containing protein</fullName>
    </recommendedName>
</protein>
<name>A0A668UQ10_OREAU</name>
<dbReference type="AlphaFoldDB" id="A0A668UQ10"/>
<dbReference type="SMART" id="SM00921">
    <property type="entry name" value="MHC_II_beta"/>
    <property type="match status" value="1"/>
</dbReference>
<dbReference type="InterPro" id="IPR003597">
    <property type="entry name" value="Ig_C1-set"/>
</dbReference>
<feature type="signal peptide" evidence="7">
    <location>
        <begin position="1"/>
        <end position="20"/>
    </location>
</feature>
<dbReference type="SUPFAM" id="SSF48726">
    <property type="entry name" value="Immunoglobulin"/>
    <property type="match status" value="1"/>
</dbReference>
<dbReference type="InterPro" id="IPR036179">
    <property type="entry name" value="Ig-like_dom_sf"/>
</dbReference>
<dbReference type="InterPro" id="IPR000353">
    <property type="entry name" value="MHC_II_b_N"/>
</dbReference>
<gene>
    <name evidence="9" type="primary">PCTP</name>
</gene>
<dbReference type="Proteomes" id="UP000472276">
    <property type="component" value="Unassembled WGS sequence"/>
</dbReference>
<evidence type="ECO:0000256" key="3">
    <source>
        <dbReference type="ARBA" id="ARBA00022989"/>
    </source>
</evidence>
<keyword evidence="7" id="KW-0732">Signal</keyword>